<dbReference type="Gene3D" id="3.40.50.720">
    <property type="entry name" value="NAD(P)-binding Rossmann-like Domain"/>
    <property type="match status" value="1"/>
</dbReference>
<dbReference type="InterPro" id="IPR052698">
    <property type="entry name" value="MoCofactor_Util/Proc"/>
</dbReference>
<dbReference type="Pfam" id="PF02625">
    <property type="entry name" value="XdhC_CoxI"/>
    <property type="match status" value="1"/>
</dbReference>
<dbReference type="RefSeq" id="WP_343887492.1">
    <property type="nucleotide sequence ID" value="NZ_BAAAEH010000003.1"/>
</dbReference>
<dbReference type="EMBL" id="JBDIME010000015">
    <property type="protein sequence ID" value="MEN2791207.1"/>
    <property type="molecule type" value="Genomic_DNA"/>
</dbReference>
<gene>
    <name evidence="3" type="primary">xdhC</name>
    <name evidence="3" type="ORF">ABC974_16350</name>
</gene>
<feature type="domain" description="XdhC- CoxI" evidence="1">
    <location>
        <begin position="13"/>
        <end position="66"/>
    </location>
</feature>
<comment type="caution">
    <text evidence="3">The sequence shown here is derived from an EMBL/GenBank/DDBJ whole genome shotgun (WGS) entry which is preliminary data.</text>
</comment>
<dbReference type="Proteomes" id="UP001419910">
    <property type="component" value="Unassembled WGS sequence"/>
</dbReference>
<dbReference type="PANTHER" id="PTHR30388:SF6">
    <property type="entry name" value="XANTHINE DEHYDROGENASE SUBUNIT A-RELATED"/>
    <property type="match status" value="1"/>
</dbReference>
<proteinExistence type="predicted"/>
<dbReference type="InterPro" id="IPR027051">
    <property type="entry name" value="XdhC_Rossmann_dom"/>
</dbReference>
<protein>
    <submittedName>
        <fullName evidence="3">Xanthine dehydrogenase accessory protein XdhC</fullName>
    </submittedName>
</protein>
<dbReference type="InterPro" id="IPR014308">
    <property type="entry name" value="Xanthine_DH_XdhC"/>
</dbReference>
<evidence type="ECO:0000313" key="4">
    <source>
        <dbReference type="Proteomes" id="UP001419910"/>
    </source>
</evidence>
<name>A0ABU9Y647_9SPHN</name>
<evidence type="ECO:0000259" key="1">
    <source>
        <dbReference type="Pfam" id="PF02625"/>
    </source>
</evidence>
<feature type="domain" description="XdhC Rossmann" evidence="2">
    <location>
        <begin position="170"/>
        <end position="305"/>
    </location>
</feature>
<keyword evidence="4" id="KW-1185">Reference proteome</keyword>
<accession>A0ABU9Y647</accession>
<reference evidence="3 4" key="1">
    <citation type="submission" date="2024-05" db="EMBL/GenBank/DDBJ databases">
        <authorList>
            <person name="Liu Q."/>
            <person name="Xin Y.-H."/>
        </authorList>
    </citation>
    <scope>NUCLEOTIDE SEQUENCE [LARGE SCALE GENOMIC DNA]</scope>
    <source>
        <strain evidence="3 4">CGMCC 1.10181</strain>
    </source>
</reference>
<evidence type="ECO:0000313" key="3">
    <source>
        <dbReference type="EMBL" id="MEN2791207.1"/>
    </source>
</evidence>
<dbReference type="Pfam" id="PF13478">
    <property type="entry name" value="XdhC_C"/>
    <property type="match status" value="1"/>
</dbReference>
<dbReference type="PANTHER" id="PTHR30388">
    <property type="entry name" value="ALDEHYDE OXIDOREDUCTASE MOLYBDENUM COFACTOR ASSEMBLY PROTEIN"/>
    <property type="match status" value="1"/>
</dbReference>
<dbReference type="InterPro" id="IPR003777">
    <property type="entry name" value="XdhC_CoxI"/>
</dbReference>
<evidence type="ECO:0000259" key="2">
    <source>
        <dbReference type="Pfam" id="PF13478"/>
    </source>
</evidence>
<organism evidence="3 4">
    <name type="scientific">Sphingomonas oligophenolica</name>
    <dbReference type="NCBI Taxonomy" id="301154"/>
    <lineage>
        <taxon>Bacteria</taxon>
        <taxon>Pseudomonadati</taxon>
        <taxon>Pseudomonadota</taxon>
        <taxon>Alphaproteobacteria</taxon>
        <taxon>Sphingomonadales</taxon>
        <taxon>Sphingomonadaceae</taxon>
        <taxon>Sphingomonas</taxon>
    </lineage>
</organism>
<dbReference type="NCBIfam" id="TIGR02964">
    <property type="entry name" value="xanthine_xdhC"/>
    <property type="match status" value="1"/>
</dbReference>
<sequence>MADWAEAARIALARGPVALVTILATEGSAPRGAGARMVVTADALFGTIGGGALEYRVAEQARAILDLLPGSWRVQDYPLGPLLGQCCGGRVRLLVERLDPGQSGWIDSVEEPGQLLTKLGAGEIQRSSLPGEGRGPAAAGLLVESIGARGPLPGAGTEFIEPVETTGTPLILFGAGHVGRAIASRLPGLPFHLAWFDNRPDMAETLGVMLETDDAMIACARAAAPDAAVLILTHDHAFDYRLTAAALSGAAAFIGLIGSRTKRARFVSRLQADGIDSSRLTCPIGLPGITGKEPGVIAVATLAQLLTTAP</sequence>